<dbReference type="AlphaFoldDB" id="A0A0D2NYF4"/>
<reference evidence="3" key="1">
    <citation type="submission" date="2014-04" db="EMBL/GenBank/DDBJ databases">
        <title>Evolutionary Origins and Diversification of the Mycorrhizal Mutualists.</title>
        <authorList>
            <consortium name="DOE Joint Genome Institute"/>
            <consortium name="Mycorrhizal Genomics Consortium"/>
            <person name="Kohler A."/>
            <person name="Kuo A."/>
            <person name="Nagy L.G."/>
            <person name="Floudas D."/>
            <person name="Copeland A."/>
            <person name="Barry K.W."/>
            <person name="Cichocki N."/>
            <person name="Veneault-Fourrey C."/>
            <person name="LaButti K."/>
            <person name="Lindquist E.A."/>
            <person name="Lipzen A."/>
            <person name="Lundell T."/>
            <person name="Morin E."/>
            <person name="Murat C."/>
            <person name="Riley R."/>
            <person name="Ohm R."/>
            <person name="Sun H."/>
            <person name="Tunlid A."/>
            <person name="Henrissat B."/>
            <person name="Grigoriev I.V."/>
            <person name="Hibbett D.S."/>
            <person name="Martin F."/>
        </authorList>
    </citation>
    <scope>NUCLEOTIDE SEQUENCE [LARGE SCALE GENOMIC DNA]</scope>
    <source>
        <strain evidence="3">FD-334 SS-4</strain>
    </source>
</reference>
<accession>A0A0D2NYF4</accession>
<keyword evidence="3" id="KW-1185">Reference proteome</keyword>
<gene>
    <name evidence="2" type="ORF">HYPSUDRAFT_54181</name>
</gene>
<evidence type="ECO:0000313" key="3">
    <source>
        <dbReference type="Proteomes" id="UP000054270"/>
    </source>
</evidence>
<dbReference type="OrthoDB" id="10639855at2759"/>
<protein>
    <submittedName>
        <fullName evidence="2">Uncharacterized protein</fullName>
    </submittedName>
</protein>
<evidence type="ECO:0000256" key="1">
    <source>
        <dbReference type="SAM" id="MobiDB-lite"/>
    </source>
</evidence>
<name>A0A0D2NYF4_HYPSF</name>
<dbReference type="EMBL" id="KN817541">
    <property type="protein sequence ID" value="KJA23739.1"/>
    <property type="molecule type" value="Genomic_DNA"/>
</dbReference>
<sequence length="242" mass="27544">MAKKVSNRGIPLFTKPQPESTVEDIWHFPEARIAEESDEEATFTDPPKENSIMVRNDQKIQPSKKQGSKKRTRSPSSAVAIGQESKKTRLTDSKESYYIEGFVAITESIEKLVIETRENRLALIEVMRELLCELRKACLGYKILEGMYFWSSFAWERTGQGQEAVEPMNVNMGMTLNKTEICAARTKLSIKRRACLRIVRNLEEQCENAIHINGINEPLMSSTKISWLVIGFGTPTRSIEQL</sequence>
<evidence type="ECO:0000313" key="2">
    <source>
        <dbReference type="EMBL" id="KJA23739.1"/>
    </source>
</evidence>
<dbReference type="Proteomes" id="UP000054270">
    <property type="component" value="Unassembled WGS sequence"/>
</dbReference>
<organism evidence="2 3">
    <name type="scientific">Hypholoma sublateritium (strain FD-334 SS-4)</name>
    <dbReference type="NCBI Taxonomy" id="945553"/>
    <lineage>
        <taxon>Eukaryota</taxon>
        <taxon>Fungi</taxon>
        <taxon>Dikarya</taxon>
        <taxon>Basidiomycota</taxon>
        <taxon>Agaricomycotina</taxon>
        <taxon>Agaricomycetes</taxon>
        <taxon>Agaricomycetidae</taxon>
        <taxon>Agaricales</taxon>
        <taxon>Agaricineae</taxon>
        <taxon>Strophariaceae</taxon>
        <taxon>Hypholoma</taxon>
    </lineage>
</organism>
<feature type="region of interest" description="Disordered" evidence="1">
    <location>
        <begin position="33"/>
        <end position="86"/>
    </location>
</feature>
<feature type="region of interest" description="Disordered" evidence="1">
    <location>
        <begin position="1"/>
        <end position="21"/>
    </location>
</feature>
<proteinExistence type="predicted"/>